<keyword evidence="2" id="KW-1185">Reference proteome</keyword>
<dbReference type="RefSeq" id="WP_162638344.1">
    <property type="nucleotide sequence ID" value="NZ_CP048286.1"/>
</dbReference>
<dbReference type="AlphaFoldDB" id="A0A6C0NUA9"/>
<gene>
    <name evidence="1" type="ORF">GZH47_02250</name>
</gene>
<name>A0A6C0NUA9_9BACL</name>
<dbReference type="EMBL" id="CP048286">
    <property type="protein sequence ID" value="QHW29775.1"/>
    <property type="molecule type" value="Genomic_DNA"/>
</dbReference>
<evidence type="ECO:0000313" key="1">
    <source>
        <dbReference type="EMBL" id="QHW29775.1"/>
    </source>
</evidence>
<dbReference type="Proteomes" id="UP000479114">
    <property type="component" value="Chromosome"/>
</dbReference>
<reference evidence="1 2" key="1">
    <citation type="submission" date="2020-02" db="EMBL/GenBank/DDBJ databases">
        <title>Paenibacillus sp. nov., isolated from rhizosphere soil of tomato.</title>
        <authorList>
            <person name="Weon H.-Y."/>
            <person name="Lee S.A."/>
        </authorList>
    </citation>
    <scope>NUCLEOTIDE SEQUENCE [LARGE SCALE GENOMIC DNA]</scope>
    <source>
        <strain evidence="1 2">14171R-81</strain>
    </source>
</reference>
<accession>A0A6C0NUA9</accession>
<evidence type="ECO:0000313" key="2">
    <source>
        <dbReference type="Proteomes" id="UP000479114"/>
    </source>
</evidence>
<sequence length="73" mass="8033">MNLTSDQQTVLRALTTEWQSPIQVSESLPEGWGDLSSMNQLLKELIGLKLAQTIPVVIGLYRLTADGPLPPKM</sequence>
<proteinExistence type="predicted"/>
<protein>
    <submittedName>
        <fullName evidence="1">Uncharacterized protein</fullName>
    </submittedName>
</protein>
<dbReference type="KEGG" id="prz:GZH47_02250"/>
<organism evidence="1 2">
    <name type="scientific">Paenibacillus rhizovicinus</name>
    <dbReference type="NCBI Taxonomy" id="2704463"/>
    <lineage>
        <taxon>Bacteria</taxon>
        <taxon>Bacillati</taxon>
        <taxon>Bacillota</taxon>
        <taxon>Bacilli</taxon>
        <taxon>Bacillales</taxon>
        <taxon>Paenibacillaceae</taxon>
        <taxon>Paenibacillus</taxon>
    </lineage>
</organism>